<accession>A0ABD3FAF5</accession>
<evidence type="ECO:0000313" key="10">
    <source>
        <dbReference type="Proteomes" id="UP001632037"/>
    </source>
</evidence>
<feature type="domain" description="RxLR effector PexRD54 WY" evidence="8">
    <location>
        <begin position="480"/>
        <end position="520"/>
    </location>
</feature>
<comment type="subcellular location">
    <subcellularLocation>
        <location evidence="1">Host cell</location>
    </subcellularLocation>
    <subcellularLocation>
        <location evidence="2">Secreted</location>
    </subcellularLocation>
</comment>
<evidence type="ECO:0000256" key="7">
    <source>
        <dbReference type="SAM" id="SignalP"/>
    </source>
</evidence>
<organism evidence="9 10">
    <name type="scientific">Phytophthora oleae</name>
    <dbReference type="NCBI Taxonomy" id="2107226"/>
    <lineage>
        <taxon>Eukaryota</taxon>
        <taxon>Sar</taxon>
        <taxon>Stramenopiles</taxon>
        <taxon>Oomycota</taxon>
        <taxon>Peronosporomycetes</taxon>
        <taxon>Peronosporales</taxon>
        <taxon>Peronosporaceae</taxon>
        <taxon>Phytophthora</taxon>
    </lineage>
</organism>
<evidence type="ECO:0000259" key="8">
    <source>
        <dbReference type="Pfam" id="PF22748"/>
    </source>
</evidence>
<evidence type="ECO:0000256" key="5">
    <source>
        <dbReference type="ARBA" id="ARBA00022729"/>
    </source>
</evidence>
<reference evidence="9 10" key="1">
    <citation type="submission" date="2024-09" db="EMBL/GenBank/DDBJ databases">
        <title>Genome sequencing and assembly of Phytophthora oleae, isolate VK10A, causative agent of rot of olive drupes.</title>
        <authorList>
            <person name="Conti Taguali S."/>
            <person name="Riolo M."/>
            <person name="La Spada F."/>
            <person name="Cacciola S.O."/>
            <person name="Dionisio G."/>
        </authorList>
    </citation>
    <scope>NUCLEOTIDE SEQUENCE [LARGE SCALE GENOMIC DNA]</scope>
    <source>
        <strain evidence="9 10">VK10A</strain>
    </source>
</reference>
<dbReference type="EMBL" id="JBIMZQ010000026">
    <property type="protein sequence ID" value="KAL3663842.1"/>
    <property type="molecule type" value="Genomic_DNA"/>
</dbReference>
<feature type="signal peptide" evidence="7">
    <location>
        <begin position="1"/>
        <end position="20"/>
    </location>
</feature>
<dbReference type="AlphaFoldDB" id="A0ABD3FAF5"/>
<evidence type="ECO:0000256" key="2">
    <source>
        <dbReference type="ARBA" id="ARBA00004613"/>
    </source>
</evidence>
<comment type="similarity">
    <text evidence="3">Belongs to the RxLR effector family.</text>
</comment>
<dbReference type="InterPro" id="IPR054463">
    <property type="entry name" value="PexRD54_WY"/>
</dbReference>
<gene>
    <name evidence="9" type="ORF">V7S43_011255</name>
</gene>
<name>A0ABD3FAF5_9STRA</name>
<evidence type="ECO:0000256" key="1">
    <source>
        <dbReference type="ARBA" id="ARBA00004340"/>
    </source>
</evidence>
<evidence type="ECO:0000256" key="3">
    <source>
        <dbReference type="ARBA" id="ARBA00010400"/>
    </source>
</evidence>
<sequence length="709" mass="79753">MRLPSLLMLAAVALLASADAASSRKHLATPNVQDLVHGSDNWHDTKRLLRTHVDSEERAISAPSVEMLQGWMKKGLISDEAVGLLSLGNKADDLLTGSLLNAWFSYVKVFNKENPTEKMNMIKTLTARFGDEALSTMIETAKRSSKTSAMADKIQAKQIANWAALGKNPDDIFEVLKLNSAKSLLFDQPPVNTWLKFMDDFALKSSSAEFSAISTLRKYYSDATLAKMIIVASKSTKTSDAAKRVETELLRTWFNSMKSPTDVLRLLKLNKASQSSLSPIWTKYVALFNKVDPKFKTEMLQEWVKKGLITDDTFRLLTLGNAADDLLNGSLLSAWATYIKVFNQQNPTEQLSLIAVLTARFGDEAVSTMVEAAKKVPTYHTIANSVQTEQMKLWLNAEKIPDDIFVLLKLNTVKTKLFDQPQLNTWVVYLDKFNKANPNSKTTLFSTLQTRYSEATLAQMLVVAKTTPGLESLAVRIQAEQTRFWLNANRRPGDIFKMLRLNILGSDLMHNQLFTAWVKYTDEFRKLNPGTKLTTLATLRKYYSDETLLTLFIKVSQSPKTSKMGKRMQAEMLREWFSAGTRATHPTRVFELLNLGSTGRKVLESPLYTVWTNYIGFMKKADSSFSGDAITLLRGIYGDKTLANVLIAAGKVQSTKDVAKNLEKELFALWKTARVHPTQIHKLLRVENVSRNSAIYKFYGDYVLTYART</sequence>
<keyword evidence="6" id="KW-0843">Virulence</keyword>
<dbReference type="Pfam" id="PF22748">
    <property type="entry name" value="PexRD54_WY"/>
    <property type="match status" value="2"/>
</dbReference>
<dbReference type="InterPro" id="IPR031825">
    <property type="entry name" value="RXLR"/>
</dbReference>
<comment type="caution">
    <text evidence="9">The sequence shown here is derived from an EMBL/GenBank/DDBJ whole genome shotgun (WGS) entry which is preliminary data.</text>
</comment>
<evidence type="ECO:0000256" key="6">
    <source>
        <dbReference type="ARBA" id="ARBA00023026"/>
    </source>
</evidence>
<keyword evidence="5 7" id="KW-0732">Signal</keyword>
<keyword evidence="10" id="KW-1185">Reference proteome</keyword>
<dbReference type="Pfam" id="PF16810">
    <property type="entry name" value="RXLR"/>
    <property type="match status" value="1"/>
</dbReference>
<evidence type="ECO:0000256" key="4">
    <source>
        <dbReference type="ARBA" id="ARBA00022525"/>
    </source>
</evidence>
<dbReference type="GO" id="GO:0043657">
    <property type="term" value="C:host cell"/>
    <property type="evidence" value="ECO:0007669"/>
    <property type="project" value="UniProtKB-SubCell"/>
</dbReference>
<dbReference type="Proteomes" id="UP001632037">
    <property type="component" value="Unassembled WGS sequence"/>
</dbReference>
<proteinExistence type="inferred from homology"/>
<feature type="chain" id="PRO_5044884451" description="RxLR effector PexRD54 WY domain-containing protein" evidence="7">
    <location>
        <begin position="21"/>
        <end position="709"/>
    </location>
</feature>
<dbReference type="GO" id="GO:0005576">
    <property type="term" value="C:extracellular region"/>
    <property type="evidence" value="ECO:0007669"/>
    <property type="project" value="UniProtKB-SubCell"/>
</dbReference>
<keyword evidence="4" id="KW-0964">Secreted</keyword>
<protein>
    <recommendedName>
        <fullName evidence="8">RxLR effector PexRD54 WY domain-containing protein</fullName>
    </recommendedName>
</protein>
<feature type="domain" description="RxLR effector PexRD54 WY" evidence="8">
    <location>
        <begin position="389"/>
        <end position="429"/>
    </location>
</feature>
<evidence type="ECO:0000313" key="9">
    <source>
        <dbReference type="EMBL" id="KAL3663842.1"/>
    </source>
</evidence>